<dbReference type="PATRIC" id="fig|1396.535.peg.2555"/>
<dbReference type="EMBL" id="LJKE01000121">
    <property type="protein sequence ID" value="KZD51747.1"/>
    <property type="molecule type" value="Genomic_DNA"/>
</dbReference>
<evidence type="ECO:0000313" key="1">
    <source>
        <dbReference type="EMBL" id="KZD51747.1"/>
    </source>
</evidence>
<dbReference type="Proteomes" id="UP000076482">
    <property type="component" value="Unassembled WGS sequence"/>
</dbReference>
<proteinExistence type="predicted"/>
<dbReference type="AlphaFoldDB" id="A0A164KVN9"/>
<dbReference type="InterPro" id="IPR036890">
    <property type="entry name" value="HATPase_C_sf"/>
</dbReference>
<reference evidence="1 2" key="1">
    <citation type="submission" date="2015-09" db="EMBL/GenBank/DDBJ databases">
        <title>Bacillus cereus food isolates.</title>
        <authorList>
            <person name="Boekhorst J."/>
        </authorList>
    </citation>
    <scope>NUCLEOTIDE SEQUENCE [LARGE SCALE GENOMIC DNA]</scope>
    <source>
        <strain evidence="1 2">B4088</strain>
    </source>
</reference>
<sequence>MKSKIIGVNPLEIAETKYLEEIKKRELKNIIKSYAGYYDAFSELIQNAMDAVDRKKSIINDSEYRKKIWLKINLLENTFSITDNGTGFKKGEINFFAPNISFKKGESRGNKGVGTSFLAYGFNFIQVGTKNKGLNFLVQLKNGNSWLEDEGGEKAPIFEESDLIHEKFNDIEEGTTFTIKFGDSTTRPKKLDWINATTAKQWEQILKLKTPLGELDLKNEIKEDEKIAIEIEVVDLDGNTTTIGNNNETFADYLYPHTVFERCKNYKELLNTRKKLFNQGKDITKIHKDYKKLNGVFVFVDKDELLNNKENLKGLIFKEEDLNSVISEDTGEKLRDFISQFEISVYGFFGYSRQLWEEYNQVILNVRKGIEILAPGIQLATNNMLQGPLLSIPLSFETGYQYQTHVVVHFDGAEPDLGRKGFQPELKLVGEKIAEKLLKMLRRYKNEHLRENKGNKSELLSEESISKWIDKQRAHEINSPLIIKNKNFFLPTKEIGITSTPLSEQDVIVLFSQLIAGGIIRGLKVMSTSQFNQYDGIFKYYYSEPSQNHIFKEDSNPLGIKEKIWQDSFKNFKESPSSTESTTSPKILEYKYNLNSLWEDFNNKEKSEKNINLVISWEIGDKWLGKYTVVSYLDLTNIDDRKIHGVTHSFHDPDTHELKFNAIILSELIDYLNDINSVQEYHKKHYMYL</sequence>
<protein>
    <submittedName>
        <fullName evidence="1">Uncharacterized protein</fullName>
    </submittedName>
</protein>
<accession>A0A164KVN9</accession>
<name>A0A164KVN9_BACCE</name>
<gene>
    <name evidence="1" type="ORF">B4088_5921</name>
</gene>
<evidence type="ECO:0000313" key="2">
    <source>
        <dbReference type="Proteomes" id="UP000076482"/>
    </source>
</evidence>
<dbReference type="SUPFAM" id="SSF55874">
    <property type="entry name" value="ATPase domain of HSP90 chaperone/DNA topoisomerase II/histidine kinase"/>
    <property type="match status" value="1"/>
</dbReference>
<dbReference type="Gene3D" id="3.30.565.10">
    <property type="entry name" value="Histidine kinase-like ATPase, C-terminal domain"/>
    <property type="match status" value="1"/>
</dbReference>
<organism evidence="1 2">
    <name type="scientific">Bacillus cereus</name>
    <dbReference type="NCBI Taxonomy" id="1396"/>
    <lineage>
        <taxon>Bacteria</taxon>
        <taxon>Bacillati</taxon>
        <taxon>Bacillota</taxon>
        <taxon>Bacilli</taxon>
        <taxon>Bacillales</taxon>
        <taxon>Bacillaceae</taxon>
        <taxon>Bacillus</taxon>
        <taxon>Bacillus cereus group</taxon>
    </lineage>
</organism>
<comment type="caution">
    <text evidence="1">The sequence shown here is derived from an EMBL/GenBank/DDBJ whole genome shotgun (WGS) entry which is preliminary data.</text>
</comment>
<dbReference type="RefSeq" id="WP_063263270.1">
    <property type="nucleotide sequence ID" value="NZ_LJKE01000121.1"/>
</dbReference>